<dbReference type="InterPro" id="IPR016156">
    <property type="entry name" value="FAD/NAD-linked_Rdtase_dimer_sf"/>
</dbReference>
<dbReference type="Gene3D" id="3.30.390.30">
    <property type="match status" value="1"/>
</dbReference>
<dbReference type="PRINTS" id="PR00411">
    <property type="entry name" value="PNDRDTASEI"/>
</dbReference>
<reference evidence="10" key="1">
    <citation type="submission" date="2015-10" db="EMBL/GenBank/DDBJ databases">
        <title>Complete Genome Sequencing of Klebsiella sp. strain G5.</title>
        <authorList>
            <person name="Chan K.-G."/>
            <person name="Chen J.-W."/>
        </authorList>
    </citation>
    <scope>NUCLEOTIDE SEQUENCE [LARGE SCALE GENOMIC DNA]</scope>
    <source>
        <strain evidence="10">G5</strain>
    </source>
</reference>
<dbReference type="EMBL" id="CP012871">
    <property type="protein sequence ID" value="ALR76515.1"/>
    <property type="molecule type" value="Genomic_DNA"/>
</dbReference>
<dbReference type="PIRSF" id="PIRSF000350">
    <property type="entry name" value="Mercury_reductase_MerA"/>
    <property type="match status" value="1"/>
</dbReference>
<feature type="binding site" evidence="5">
    <location>
        <position position="307"/>
    </location>
    <ligand>
        <name>FAD</name>
        <dbReference type="ChEBI" id="CHEBI:57692"/>
    </ligand>
</feature>
<dbReference type="PANTHER" id="PTHR43014:SF2">
    <property type="entry name" value="MERCURIC REDUCTASE"/>
    <property type="match status" value="1"/>
</dbReference>
<evidence type="ECO:0000256" key="1">
    <source>
        <dbReference type="ARBA" id="ARBA00007532"/>
    </source>
</evidence>
<keyword evidence="5" id="KW-0547">Nucleotide-binding</keyword>
<dbReference type="GO" id="GO:0050660">
    <property type="term" value="F:flavin adenine dinucleotide binding"/>
    <property type="evidence" value="ECO:0007669"/>
    <property type="project" value="TreeGrafter"/>
</dbReference>
<evidence type="ECO:0000259" key="7">
    <source>
        <dbReference type="Pfam" id="PF02852"/>
    </source>
</evidence>
<dbReference type="SUPFAM" id="SSF55424">
    <property type="entry name" value="FAD/NAD-linked reductases, dimerisation (C-terminal) domain"/>
    <property type="match status" value="1"/>
</dbReference>
<dbReference type="InterPro" id="IPR004099">
    <property type="entry name" value="Pyr_nucl-diS_OxRdtase_dimer"/>
</dbReference>
<dbReference type="PANTHER" id="PTHR43014">
    <property type="entry name" value="MERCURIC REDUCTASE"/>
    <property type="match status" value="1"/>
</dbReference>
<dbReference type="InterPro" id="IPR023753">
    <property type="entry name" value="FAD/NAD-binding_dom"/>
</dbReference>
<evidence type="ECO:0000313" key="10">
    <source>
        <dbReference type="Proteomes" id="UP000069162"/>
    </source>
</evidence>
<feature type="domain" description="Pyridine nucleotide-disulphide oxidoreductase dimerisation" evidence="7">
    <location>
        <begin position="348"/>
        <end position="454"/>
    </location>
</feature>
<organism evidence="9 10">
    <name type="scientific">[Enterobacter] lignolyticus</name>
    <dbReference type="NCBI Taxonomy" id="1334193"/>
    <lineage>
        <taxon>Bacteria</taxon>
        <taxon>Pseudomonadati</taxon>
        <taxon>Pseudomonadota</taxon>
        <taxon>Gammaproteobacteria</taxon>
        <taxon>Enterobacterales</taxon>
        <taxon>Enterobacteriaceae</taxon>
        <taxon>Pluralibacter</taxon>
    </lineage>
</organism>
<dbReference type="GO" id="GO:0003955">
    <property type="term" value="F:NAD(P)H dehydrogenase (quinone) activity"/>
    <property type="evidence" value="ECO:0007669"/>
    <property type="project" value="TreeGrafter"/>
</dbReference>
<dbReference type="OrthoDB" id="9800167at2"/>
<evidence type="ECO:0000256" key="3">
    <source>
        <dbReference type="ARBA" id="ARBA00022827"/>
    </source>
</evidence>
<dbReference type="InterPro" id="IPR036188">
    <property type="entry name" value="FAD/NAD-bd_sf"/>
</dbReference>
<comment type="similarity">
    <text evidence="1">Belongs to the class-I pyridine nucleotide-disulfide oxidoreductase family.</text>
</comment>
<feature type="binding site" evidence="5">
    <location>
        <position position="50"/>
    </location>
    <ligand>
        <name>FAD</name>
        <dbReference type="ChEBI" id="CHEBI:57692"/>
    </ligand>
</feature>
<keyword evidence="5" id="KW-0520">NAD</keyword>
<feature type="binding site" evidence="5">
    <location>
        <position position="114"/>
    </location>
    <ligand>
        <name>FAD</name>
        <dbReference type="ChEBI" id="CHEBI:57692"/>
    </ligand>
</feature>
<protein>
    <submittedName>
        <fullName evidence="9">Mercuric reductase</fullName>
    </submittedName>
</protein>
<dbReference type="PRINTS" id="PR00368">
    <property type="entry name" value="FADPNR"/>
</dbReference>
<evidence type="ECO:0000256" key="4">
    <source>
        <dbReference type="PIRSR" id="PIRSR000350-2"/>
    </source>
</evidence>
<evidence type="ECO:0000256" key="5">
    <source>
        <dbReference type="PIRSR" id="PIRSR000350-3"/>
    </source>
</evidence>
<dbReference type="KEGG" id="kle:AO703_09460"/>
<feature type="active site" description="Proton acceptor" evidence="4">
    <location>
        <position position="447"/>
    </location>
</feature>
<dbReference type="InterPro" id="IPR001100">
    <property type="entry name" value="Pyr_nuc-diS_OxRdtase"/>
</dbReference>
<feature type="disulfide bond" description="Redox-active" evidence="6">
    <location>
        <begin position="41"/>
        <end position="46"/>
    </location>
</feature>
<feature type="binding site" evidence="5">
    <location>
        <begin position="179"/>
        <end position="186"/>
    </location>
    <ligand>
        <name>NAD(+)</name>
        <dbReference type="ChEBI" id="CHEBI:57540"/>
    </ligand>
</feature>
<keyword evidence="2" id="KW-0285">Flavoprotein</keyword>
<dbReference type="Proteomes" id="UP000069162">
    <property type="component" value="Chromosome"/>
</dbReference>
<keyword evidence="3 5" id="KW-0274">FAD</keyword>
<gene>
    <name evidence="9" type="ORF">AO703_09460</name>
</gene>
<feature type="domain" description="FAD/NAD(P)-binding" evidence="8">
    <location>
        <begin position="5"/>
        <end position="318"/>
    </location>
</feature>
<evidence type="ECO:0000256" key="2">
    <source>
        <dbReference type="ARBA" id="ARBA00022630"/>
    </source>
</evidence>
<name>A0A806X588_9ENTR</name>
<feature type="binding site" evidence="5">
    <location>
        <position position="266"/>
    </location>
    <ligand>
        <name>NAD(+)</name>
        <dbReference type="ChEBI" id="CHEBI:57540"/>
    </ligand>
</feature>
<dbReference type="Pfam" id="PF02852">
    <property type="entry name" value="Pyr_redox_dim"/>
    <property type="match status" value="1"/>
</dbReference>
<dbReference type="Pfam" id="PF07992">
    <property type="entry name" value="Pyr_redox_2"/>
    <property type="match status" value="1"/>
</dbReference>
<dbReference type="SUPFAM" id="SSF51905">
    <property type="entry name" value="FAD/NAD(P)-binding domain"/>
    <property type="match status" value="1"/>
</dbReference>
<dbReference type="Gene3D" id="3.50.50.60">
    <property type="entry name" value="FAD/NAD(P)-binding domain"/>
    <property type="match status" value="2"/>
</dbReference>
<comment type="cofactor">
    <cofactor evidence="5">
        <name>FAD</name>
        <dbReference type="ChEBI" id="CHEBI:57692"/>
    </cofactor>
    <text evidence="5">Binds 1 FAD per subunit.</text>
</comment>
<evidence type="ECO:0000259" key="8">
    <source>
        <dbReference type="Pfam" id="PF07992"/>
    </source>
</evidence>
<evidence type="ECO:0000256" key="6">
    <source>
        <dbReference type="PIRSR" id="PIRSR000350-4"/>
    </source>
</evidence>
<proteinExistence type="inferred from homology"/>
<sequence>MRHVDAVLIGAGQAAPSLAVALAARGQTVVIIEGNFYGGTCVNFGCTPTKTLRKSARIAHLARHAAEFGVVTGPVNVIYAAAIQRMRARVESSRRGLMQWLEGTENLKTIHGWGRFLGRDDERFLIEVNGETLSARQVYLNTGTRAFIPPLPGIDRVPYLDNASLLALEACPQHLIIVGASYIGLELGQIYRRLGAQVSIIHRAARIAEREDEDVSAAILDFLQDEGIAFYLESAISALSPYGDGVSVRLSDGRTLTGSHILFATGRIPNTERLNLAAVGVETDPRGFIRTDAHFNTSVPGIKALGDINGRGAFTHTSYHDYQIVLAELDGQPPDGQWRDADQRVVTYAMFTDPPLGRVGITLAQAEERAAHGQNILTAEFSMADVSRAKEESETQGLIRLIVDADSERFLGATFLGTGGDEIVAVIANYMATGASYRLMMQALPVHPTVAEFLPTILGRLSRLG</sequence>
<dbReference type="AlphaFoldDB" id="A0A806X588"/>
<dbReference type="RefSeq" id="WP_062741053.1">
    <property type="nucleotide sequence ID" value="NZ_CP012871.1"/>
</dbReference>
<accession>A0A806X588</accession>
<evidence type="ECO:0000313" key="9">
    <source>
        <dbReference type="EMBL" id="ALR76515.1"/>
    </source>
</evidence>